<protein>
    <submittedName>
        <fullName evidence="1">Uncharacterized protein</fullName>
    </submittedName>
</protein>
<reference evidence="1" key="1">
    <citation type="submission" date="2021-01" db="EMBL/GenBank/DDBJ databases">
        <authorList>
            <person name="Corre E."/>
            <person name="Pelletier E."/>
            <person name="Niang G."/>
            <person name="Scheremetjew M."/>
            <person name="Finn R."/>
            <person name="Kale V."/>
            <person name="Holt S."/>
            <person name="Cochrane G."/>
            <person name="Meng A."/>
            <person name="Brown T."/>
            <person name="Cohen L."/>
        </authorList>
    </citation>
    <scope>NUCLEOTIDE SEQUENCE</scope>
    <source>
        <strain evidence="1">Pbaha01</strain>
    </source>
</reference>
<sequence>MDSERSSAPSGGGILGRFDHVREKPSMKKIVACSAATPEYARSDFLKPCHLPVEVVDRVANYAPSCDINETRFHKGFARRHRSDIQPDAARLEREFANECAREERAQAAIQATRDYKERVTFNVLTGEGVGRECEFPQTGKRIVNPQGNMHATYAEHGRDATNRMRNSRHRYFEPVAAPASTHRTMTLLNEGLTETQRQNTILGYGNAMKRRTRTQSCGAADNYAHLRELPPEPAWEPPRFSNESRIVLG</sequence>
<accession>A0A7S0FA00</accession>
<dbReference type="AlphaFoldDB" id="A0A7S0FA00"/>
<proteinExistence type="predicted"/>
<organism evidence="1">
    <name type="scientific">Pyrodinium bahamense</name>
    <dbReference type="NCBI Taxonomy" id="73915"/>
    <lineage>
        <taxon>Eukaryota</taxon>
        <taxon>Sar</taxon>
        <taxon>Alveolata</taxon>
        <taxon>Dinophyceae</taxon>
        <taxon>Gonyaulacales</taxon>
        <taxon>Pyrocystaceae</taxon>
        <taxon>Pyrodinium</taxon>
    </lineage>
</organism>
<name>A0A7S0FA00_9DINO</name>
<gene>
    <name evidence="1" type="ORF">PBAH0796_LOCUS3532</name>
</gene>
<evidence type="ECO:0000313" key="1">
    <source>
        <dbReference type="EMBL" id="CAD8347793.1"/>
    </source>
</evidence>
<dbReference type="EMBL" id="HBEG01005928">
    <property type="protein sequence ID" value="CAD8347793.1"/>
    <property type="molecule type" value="Transcribed_RNA"/>
</dbReference>